<feature type="region of interest" description="Disordered" evidence="1">
    <location>
        <begin position="202"/>
        <end position="226"/>
    </location>
</feature>
<dbReference type="InterPro" id="IPR022385">
    <property type="entry name" value="Rhs_assc_core"/>
</dbReference>
<dbReference type="Proteomes" id="UP000824010">
    <property type="component" value="Chromosome"/>
</dbReference>
<dbReference type="EMBL" id="CP077077">
    <property type="protein sequence ID" value="QXH56969.1"/>
    <property type="molecule type" value="Genomic_DNA"/>
</dbReference>
<organism evidence="2 3">
    <name type="scientific">Pseudomonas maumuensis</name>
    <dbReference type="NCBI Taxonomy" id="2842354"/>
    <lineage>
        <taxon>Bacteria</taxon>
        <taxon>Pseudomonadati</taxon>
        <taxon>Pseudomonadota</taxon>
        <taxon>Gammaproteobacteria</taxon>
        <taxon>Pseudomonadales</taxon>
        <taxon>Pseudomonadaceae</taxon>
        <taxon>Pseudomonas</taxon>
    </lineage>
</organism>
<dbReference type="RefSeq" id="WP_217868006.1">
    <property type="nucleotide sequence ID" value="NZ_CP077077.1"/>
</dbReference>
<protein>
    <submittedName>
        <fullName evidence="2">RHS repeat-associated core domain-containing protein</fullName>
    </submittedName>
</protein>
<accession>A0ABX8NLR0</accession>
<dbReference type="NCBIfam" id="TIGR03696">
    <property type="entry name" value="Rhs_assc_core"/>
    <property type="match status" value="1"/>
</dbReference>
<feature type="compositionally biased region" description="Basic and acidic residues" evidence="1">
    <location>
        <begin position="208"/>
        <end position="222"/>
    </location>
</feature>
<sequence>MAQQYKLKSGISLLASDMQGSILLHRQLSDERRLSYAPYGGFSAVLTKPLALGFNAQLREDTGHYLLGNGYRVFNPQLMRFISADHLSPFGGGGINSYMYCSGDPINNIDPSGHVVIKRPLGHLLDPIGIDQGRLFESFTENGKRMLNANKPVKLGTEYKEAISKGINESNALIEKFNRYNSRAHAQQYIAQEKQVETAQKTMARSTGSDRGERAHYNRASEAETTAQSQMKFLRAQYNFIGDWLELRAIQPSLQSDISKANQVLRLGES</sequence>
<keyword evidence="3" id="KW-1185">Reference proteome</keyword>
<evidence type="ECO:0000313" key="3">
    <source>
        <dbReference type="Proteomes" id="UP000824010"/>
    </source>
</evidence>
<gene>
    <name evidence="2" type="ORF">KSS90_01785</name>
</gene>
<evidence type="ECO:0000256" key="1">
    <source>
        <dbReference type="SAM" id="MobiDB-lite"/>
    </source>
</evidence>
<proteinExistence type="predicted"/>
<name>A0ABX8NLR0_9PSED</name>
<evidence type="ECO:0000313" key="2">
    <source>
        <dbReference type="EMBL" id="QXH56969.1"/>
    </source>
</evidence>
<reference evidence="2 3" key="1">
    <citation type="journal article" date="2021" name="Microorganisms">
        <title>The Ever-Expanding Pseudomonas Genus: Description of 43 New Species and Partition of the Pseudomonas putida Group.</title>
        <authorList>
            <person name="Girard L."/>
            <person name="Lood C."/>
            <person name="Hofte M."/>
            <person name="Vandamme P."/>
            <person name="Rokni-Zadeh H."/>
            <person name="van Noort V."/>
            <person name="Lavigne R."/>
            <person name="De Mot R."/>
        </authorList>
    </citation>
    <scope>NUCLEOTIDE SEQUENCE [LARGE SCALE GENOMIC DNA]</scope>
    <source>
        <strain evidence="2 3">COW77</strain>
    </source>
</reference>